<organism evidence="1">
    <name type="scientific">Lotus japonicus</name>
    <name type="common">Lotus corniculatus var. japonicus</name>
    <dbReference type="NCBI Taxonomy" id="34305"/>
    <lineage>
        <taxon>Eukaryota</taxon>
        <taxon>Viridiplantae</taxon>
        <taxon>Streptophyta</taxon>
        <taxon>Embryophyta</taxon>
        <taxon>Tracheophyta</taxon>
        <taxon>Spermatophyta</taxon>
        <taxon>Magnoliopsida</taxon>
        <taxon>eudicotyledons</taxon>
        <taxon>Gunneridae</taxon>
        <taxon>Pentapetalae</taxon>
        <taxon>rosids</taxon>
        <taxon>fabids</taxon>
        <taxon>Fabales</taxon>
        <taxon>Fabaceae</taxon>
        <taxon>Papilionoideae</taxon>
        <taxon>50 kb inversion clade</taxon>
        <taxon>NPAAA clade</taxon>
        <taxon>Hologalegina</taxon>
        <taxon>robinioid clade</taxon>
        <taxon>Loteae</taxon>
        <taxon>Lotus</taxon>
    </lineage>
</organism>
<dbReference type="EMBL" id="BT135286">
    <property type="protein sequence ID" value="AFK35081.1"/>
    <property type="molecule type" value="mRNA"/>
</dbReference>
<accession>I3S489</accession>
<proteinExistence type="evidence at transcript level"/>
<dbReference type="AlphaFoldDB" id="I3S489"/>
<evidence type="ECO:0000313" key="1">
    <source>
        <dbReference type="EMBL" id="AFK35081.1"/>
    </source>
</evidence>
<protein>
    <submittedName>
        <fullName evidence="1">Uncharacterized protein</fullName>
    </submittedName>
</protein>
<sequence>MNNGIPNAKRYIPFNKMSKPTMTPDIPKVRVNASKPLALFP</sequence>
<reference evidence="1" key="1">
    <citation type="submission" date="2012-05" db="EMBL/GenBank/DDBJ databases">
        <authorList>
            <person name="Krishnakumar V."/>
            <person name="Cheung F."/>
            <person name="Xiao Y."/>
            <person name="Chan A."/>
            <person name="Moskal W.A."/>
            <person name="Town C.D."/>
        </authorList>
    </citation>
    <scope>NUCLEOTIDE SEQUENCE</scope>
</reference>
<name>I3S489_LOTJA</name>